<organism evidence="2 3">
    <name type="scientific">Candidatus Raymondbacteria bacterium RIFOXYD12_FULL_49_13</name>
    <dbReference type="NCBI Taxonomy" id="1817890"/>
    <lineage>
        <taxon>Bacteria</taxon>
        <taxon>Raymondiibacteriota</taxon>
    </lineage>
</organism>
<comment type="caution">
    <text evidence="2">The sequence shown here is derived from an EMBL/GenBank/DDBJ whole genome shotgun (WGS) entry which is preliminary data.</text>
</comment>
<protein>
    <recommendedName>
        <fullName evidence="1">CheW-like domain-containing protein</fullName>
    </recommendedName>
</protein>
<dbReference type="EMBL" id="MFYX01000138">
    <property type="protein sequence ID" value="OGK00907.1"/>
    <property type="molecule type" value="Genomic_DNA"/>
</dbReference>
<sequence>MNGNGNSQYLGCAINGFPVAIPVANVQEVFETRFLAKVPKCPAFIAGLVNIRGAIVPVLDLWQVEREGADLFTMAVLSTAEGNVGLLISRLDDLVRFTRIGPADALPSELAVAPFSGAGLDESGKMYFVLDAEQCIAGTIPRE</sequence>
<dbReference type="PANTHER" id="PTHR22617:SF23">
    <property type="entry name" value="CHEMOTAXIS PROTEIN CHEW"/>
    <property type="match status" value="1"/>
</dbReference>
<dbReference type="GO" id="GO:0006935">
    <property type="term" value="P:chemotaxis"/>
    <property type="evidence" value="ECO:0007669"/>
    <property type="project" value="InterPro"/>
</dbReference>
<dbReference type="Proteomes" id="UP000179243">
    <property type="component" value="Unassembled WGS sequence"/>
</dbReference>
<dbReference type="InterPro" id="IPR039315">
    <property type="entry name" value="CheW"/>
</dbReference>
<dbReference type="PROSITE" id="PS50851">
    <property type="entry name" value="CHEW"/>
    <property type="match status" value="1"/>
</dbReference>
<gene>
    <name evidence="2" type="ORF">A2519_12715</name>
</gene>
<dbReference type="Pfam" id="PF01584">
    <property type="entry name" value="CheW"/>
    <property type="match status" value="1"/>
</dbReference>
<proteinExistence type="predicted"/>
<name>A0A1F7F2Z0_UNCRA</name>
<dbReference type="PANTHER" id="PTHR22617">
    <property type="entry name" value="CHEMOTAXIS SENSOR HISTIDINE KINASE-RELATED"/>
    <property type="match status" value="1"/>
</dbReference>
<dbReference type="SUPFAM" id="SSF50341">
    <property type="entry name" value="CheW-like"/>
    <property type="match status" value="1"/>
</dbReference>
<evidence type="ECO:0000259" key="1">
    <source>
        <dbReference type="PROSITE" id="PS50851"/>
    </source>
</evidence>
<dbReference type="GO" id="GO:0005829">
    <property type="term" value="C:cytosol"/>
    <property type="evidence" value="ECO:0007669"/>
    <property type="project" value="TreeGrafter"/>
</dbReference>
<feature type="domain" description="CheW-like" evidence="1">
    <location>
        <begin position="6"/>
        <end position="141"/>
    </location>
</feature>
<reference evidence="2 3" key="1">
    <citation type="journal article" date="2016" name="Nat. Commun.">
        <title>Thousands of microbial genomes shed light on interconnected biogeochemical processes in an aquifer system.</title>
        <authorList>
            <person name="Anantharaman K."/>
            <person name="Brown C.T."/>
            <person name="Hug L.A."/>
            <person name="Sharon I."/>
            <person name="Castelle C.J."/>
            <person name="Probst A.J."/>
            <person name="Thomas B.C."/>
            <person name="Singh A."/>
            <person name="Wilkins M.J."/>
            <person name="Karaoz U."/>
            <person name="Brodie E.L."/>
            <person name="Williams K.H."/>
            <person name="Hubbard S.S."/>
            <person name="Banfield J.F."/>
        </authorList>
    </citation>
    <scope>NUCLEOTIDE SEQUENCE [LARGE SCALE GENOMIC DNA]</scope>
</reference>
<accession>A0A1F7F2Z0</accession>
<dbReference type="Gene3D" id="2.40.50.180">
    <property type="entry name" value="CheA-289, Domain 4"/>
    <property type="match status" value="1"/>
</dbReference>
<dbReference type="SMART" id="SM00260">
    <property type="entry name" value="CheW"/>
    <property type="match status" value="1"/>
</dbReference>
<dbReference type="Gene3D" id="2.30.30.40">
    <property type="entry name" value="SH3 Domains"/>
    <property type="match status" value="1"/>
</dbReference>
<evidence type="ECO:0000313" key="2">
    <source>
        <dbReference type="EMBL" id="OGK00907.1"/>
    </source>
</evidence>
<dbReference type="GO" id="GO:0007165">
    <property type="term" value="P:signal transduction"/>
    <property type="evidence" value="ECO:0007669"/>
    <property type="project" value="InterPro"/>
</dbReference>
<dbReference type="InterPro" id="IPR036061">
    <property type="entry name" value="CheW-like_dom_sf"/>
</dbReference>
<dbReference type="InterPro" id="IPR002545">
    <property type="entry name" value="CheW-lke_dom"/>
</dbReference>
<dbReference type="AlphaFoldDB" id="A0A1F7F2Z0"/>
<evidence type="ECO:0000313" key="3">
    <source>
        <dbReference type="Proteomes" id="UP000179243"/>
    </source>
</evidence>